<dbReference type="Gene3D" id="3.30.420.40">
    <property type="match status" value="2"/>
</dbReference>
<evidence type="ECO:0000313" key="4">
    <source>
        <dbReference type="EMBL" id="GIO46713.1"/>
    </source>
</evidence>
<evidence type="ECO:0000256" key="1">
    <source>
        <dbReference type="ARBA" id="ARBA00002486"/>
    </source>
</evidence>
<dbReference type="Gene3D" id="1.10.10.10">
    <property type="entry name" value="Winged helix-like DNA-binding domain superfamily/Winged helix DNA-binding domain"/>
    <property type="match status" value="1"/>
</dbReference>
<gene>
    <name evidence="4" type="ORF">J34TS1_14780</name>
</gene>
<protein>
    <submittedName>
        <fullName evidence="4">Xylose repressor protein</fullName>
    </submittedName>
</protein>
<evidence type="ECO:0000256" key="2">
    <source>
        <dbReference type="ARBA" id="ARBA00006479"/>
    </source>
</evidence>
<dbReference type="SUPFAM" id="SSF53067">
    <property type="entry name" value="Actin-like ATPase domain"/>
    <property type="match status" value="1"/>
</dbReference>
<comment type="function">
    <text evidence="1">Transcriptional repressor of xylose-utilizing enzymes.</text>
</comment>
<accession>A0A919YCK5</accession>
<comment type="similarity">
    <text evidence="2">Belongs to the ROK (NagC/XylR) family.</text>
</comment>
<dbReference type="AlphaFoldDB" id="A0A919YCK5"/>
<dbReference type="GO" id="GO:0042732">
    <property type="term" value="P:D-xylose metabolic process"/>
    <property type="evidence" value="ECO:0007669"/>
    <property type="project" value="UniProtKB-KW"/>
</dbReference>
<dbReference type="Pfam" id="PF00480">
    <property type="entry name" value="ROK"/>
    <property type="match status" value="1"/>
</dbReference>
<comment type="caution">
    <text evidence="4">The sequence shown here is derived from an EMBL/GenBank/DDBJ whole genome shotgun (WGS) entry which is preliminary data.</text>
</comment>
<dbReference type="SUPFAM" id="SSF46785">
    <property type="entry name" value="Winged helix' DNA-binding domain"/>
    <property type="match status" value="1"/>
</dbReference>
<dbReference type="InterPro" id="IPR049874">
    <property type="entry name" value="ROK_cs"/>
</dbReference>
<dbReference type="InterPro" id="IPR036388">
    <property type="entry name" value="WH-like_DNA-bd_sf"/>
</dbReference>
<evidence type="ECO:0000313" key="5">
    <source>
        <dbReference type="Proteomes" id="UP000682811"/>
    </source>
</evidence>
<name>A0A919YCK5_9BACL</name>
<dbReference type="EMBL" id="BORT01000004">
    <property type="protein sequence ID" value="GIO46713.1"/>
    <property type="molecule type" value="Genomic_DNA"/>
</dbReference>
<dbReference type="PANTHER" id="PTHR18964:SF149">
    <property type="entry name" value="BIFUNCTIONAL UDP-N-ACETYLGLUCOSAMINE 2-EPIMERASE_N-ACETYLMANNOSAMINE KINASE"/>
    <property type="match status" value="1"/>
</dbReference>
<dbReference type="PANTHER" id="PTHR18964">
    <property type="entry name" value="ROK (REPRESSOR, ORF, KINASE) FAMILY"/>
    <property type="match status" value="1"/>
</dbReference>
<dbReference type="InterPro" id="IPR036390">
    <property type="entry name" value="WH_DNA-bd_sf"/>
</dbReference>
<dbReference type="Pfam" id="PF13412">
    <property type="entry name" value="HTH_24"/>
    <property type="match status" value="1"/>
</dbReference>
<proteinExistence type="inferred from homology"/>
<dbReference type="Proteomes" id="UP000682811">
    <property type="component" value="Unassembled WGS sequence"/>
</dbReference>
<dbReference type="InterPro" id="IPR000600">
    <property type="entry name" value="ROK"/>
</dbReference>
<keyword evidence="3" id="KW-0119">Carbohydrate metabolism</keyword>
<dbReference type="PROSITE" id="PS01125">
    <property type="entry name" value="ROK"/>
    <property type="match status" value="1"/>
</dbReference>
<dbReference type="InterPro" id="IPR043129">
    <property type="entry name" value="ATPase_NBD"/>
</dbReference>
<organism evidence="4 5">
    <name type="scientific">Paenibacillus azoreducens</name>
    <dbReference type="NCBI Taxonomy" id="116718"/>
    <lineage>
        <taxon>Bacteria</taxon>
        <taxon>Bacillati</taxon>
        <taxon>Bacillota</taxon>
        <taxon>Bacilli</taxon>
        <taxon>Bacillales</taxon>
        <taxon>Paenibacillaceae</taxon>
        <taxon>Paenibacillus</taxon>
    </lineage>
</organism>
<reference evidence="4 5" key="1">
    <citation type="submission" date="2021-03" db="EMBL/GenBank/DDBJ databases">
        <title>Antimicrobial resistance genes in bacteria isolated from Japanese honey, and their potential for conferring macrolide and lincosamide resistance in the American foulbrood pathogen Paenibacillus larvae.</title>
        <authorList>
            <person name="Okamoto M."/>
            <person name="Kumagai M."/>
            <person name="Kanamori H."/>
            <person name="Takamatsu D."/>
        </authorList>
    </citation>
    <scope>NUCLEOTIDE SEQUENCE [LARGE SCALE GENOMIC DNA]</scope>
    <source>
        <strain evidence="4 5">J34TS1</strain>
    </source>
</reference>
<keyword evidence="3" id="KW-0859">Xylose metabolism</keyword>
<sequence>MKRMRKGDLKLVQELNRSLILDQIRSKGPISRIDIAKECHMSPSTVAAAVQDLIKEGYVSELGTGDSSGGRKPILLRFAPENHLIVAVDITNEAILIAELNLEAEVKRKVSSPLEGRKGNEAIRFMMEELDGFMQTCERLDHCAGISVTVPGVVNEKEGTVYYNSRLGLDHVPLKKMIEDRYGLRAWVENDANAVVLAERRFGRCRECPDLIYIVVGDGVGAGILVNDHILRGTRGGAGEFGHFSVTGSGLRCGCGNVGCLENAISWPAVFSRIVAGIALGRPTVFNELCGKDFAAIQPSVYKKAVHLGDALANEINEDIAEHLSTGIVNLVNLFNPGTIILGGCLALDNPALLERVRNHVDKRGLRVLKDDIRIEQTSLDPDANLIGGAAVVLQDMFRFSLVDD</sequence>
<keyword evidence="5" id="KW-1185">Reference proteome</keyword>
<evidence type="ECO:0000256" key="3">
    <source>
        <dbReference type="ARBA" id="ARBA00022629"/>
    </source>
</evidence>